<evidence type="ECO:0000313" key="3">
    <source>
        <dbReference type="EMBL" id="OHA91422.1"/>
    </source>
</evidence>
<accession>A0A1G2T2Q8</accession>
<evidence type="ECO:0000256" key="2">
    <source>
        <dbReference type="SAM" id="Phobius"/>
    </source>
</evidence>
<protein>
    <submittedName>
        <fullName evidence="3">Uncharacterized protein</fullName>
    </submittedName>
</protein>
<dbReference type="Proteomes" id="UP000178538">
    <property type="component" value="Unassembled WGS sequence"/>
</dbReference>
<reference evidence="3 4" key="1">
    <citation type="journal article" date="2016" name="Nat. Commun.">
        <title>Thousands of microbial genomes shed light on interconnected biogeochemical processes in an aquifer system.</title>
        <authorList>
            <person name="Anantharaman K."/>
            <person name="Brown C.T."/>
            <person name="Hug L.A."/>
            <person name="Sharon I."/>
            <person name="Castelle C.J."/>
            <person name="Probst A.J."/>
            <person name="Thomas B.C."/>
            <person name="Singh A."/>
            <person name="Wilkins M.J."/>
            <person name="Karaoz U."/>
            <person name="Brodie E.L."/>
            <person name="Williams K.H."/>
            <person name="Hubbard S.S."/>
            <person name="Banfield J.F."/>
        </authorList>
    </citation>
    <scope>NUCLEOTIDE SEQUENCE [LARGE SCALE GENOMIC DNA]</scope>
</reference>
<keyword evidence="2" id="KW-0812">Transmembrane</keyword>
<name>A0A1G2T2Q8_9BACT</name>
<organism evidence="3 4">
    <name type="scientific">Candidatus Zambryskibacteria bacterium RIFCSPHIGHO2_01_FULL_44_22b</name>
    <dbReference type="NCBI Taxonomy" id="1802737"/>
    <lineage>
        <taxon>Bacteria</taxon>
        <taxon>Candidatus Zambryskiibacteriota</taxon>
    </lineage>
</organism>
<dbReference type="AlphaFoldDB" id="A0A1G2T2Q8"/>
<proteinExistence type="predicted"/>
<feature type="transmembrane region" description="Helical" evidence="2">
    <location>
        <begin position="31"/>
        <end position="47"/>
    </location>
</feature>
<dbReference type="EMBL" id="MHVG01000005">
    <property type="protein sequence ID" value="OHA91422.1"/>
    <property type="molecule type" value="Genomic_DNA"/>
</dbReference>
<evidence type="ECO:0000256" key="1">
    <source>
        <dbReference type="SAM" id="MobiDB-lite"/>
    </source>
</evidence>
<keyword evidence="2" id="KW-1133">Transmembrane helix</keyword>
<gene>
    <name evidence="3" type="ORF">A2832_02325</name>
</gene>
<sequence>MPKSRIIVTLGVLIALMPLLGFPRAWESFFQVLAGLSIALLSVWANIDKRLMLKAKAQKRQAHKHLQAQIQAEQAEQLSKPQEEQV</sequence>
<feature type="compositionally biased region" description="Low complexity" evidence="1">
    <location>
        <begin position="67"/>
        <end position="77"/>
    </location>
</feature>
<evidence type="ECO:0000313" key="4">
    <source>
        <dbReference type="Proteomes" id="UP000178538"/>
    </source>
</evidence>
<comment type="caution">
    <text evidence="3">The sequence shown here is derived from an EMBL/GenBank/DDBJ whole genome shotgun (WGS) entry which is preliminary data.</text>
</comment>
<dbReference type="STRING" id="1802737.A2832_02325"/>
<keyword evidence="2" id="KW-0472">Membrane</keyword>
<feature type="region of interest" description="Disordered" evidence="1">
    <location>
        <begin position="64"/>
        <end position="86"/>
    </location>
</feature>